<evidence type="ECO:0000256" key="3">
    <source>
        <dbReference type="ARBA" id="ARBA00022490"/>
    </source>
</evidence>
<dbReference type="GO" id="GO:0046933">
    <property type="term" value="F:proton-transporting ATP synthase activity, rotational mechanism"/>
    <property type="evidence" value="ECO:0007669"/>
    <property type="project" value="TreeGrafter"/>
</dbReference>
<dbReference type="EMBL" id="AP008232">
    <property type="protein sequence ID" value="BAE74576.1"/>
    <property type="molecule type" value="Genomic_DNA"/>
</dbReference>
<keyword evidence="3" id="KW-0963">Cytoplasm</keyword>
<keyword evidence="6" id="KW-0653">Protein transport</keyword>
<evidence type="ECO:0000256" key="4">
    <source>
        <dbReference type="ARBA" id="ARBA00022741"/>
    </source>
</evidence>
<dbReference type="FunFam" id="3.40.50.12240:FF:000002">
    <property type="entry name" value="Flagellum-specific ATP synthase FliI"/>
    <property type="match status" value="1"/>
</dbReference>
<keyword evidence="2" id="KW-0813">Transport</keyword>
<keyword evidence="15" id="KW-1185">Reference proteome</keyword>
<evidence type="ECO:0000256" key="2">
    <source>
        <dbReference type="ARBA" id="ARBA00022448"/>
    </source>
</evidence>
<gene>
    <name evidence="14" type="primary">yscN</name>
    <name evidence="13" type="ordered locus">SG1301</name>
    <name evidence="14" type="ORF">SGGMMB4_02912</name>
</gene>
<dbReference type="PROSITE" id="PS00152">
    <property type="entry name" value="ATPASE_ALPHA_BETA"/>
    <property type="match status" value="1"/>
</dbReference>
<evidence type="ECO:0000259" key="10">
    <source>
        <dbReference type="Pfam" id="PF00006"/>
    </source>
</evidence>
<dbReference type="Pfam" id="PF00006">
    <property type="entry name" value="ATP-synt_ab"/>
    <property type="match status" value="1"/>
</dbReference>
<evidence type="ECO:0000256" key="5">
    <source>
        <dbReference type="ARBA" id="ARBA00022840"/>
    </source>
</evidence>
<dbReference type="STRING" id="343509.SG1301"/>
<dbReference type="InterPro" id="IPR050053">
    <property type="entry name" value="ATPase_alpha/beta_chains"/>
</dbReference>
<dbReference type="InterPro" id="IPR000194">
    <property type="entry name" value="ATPase_F1/V1/A1_a/bsu_nucl-bd"/>
</dbReference>
<dbReference type="KEGG" id="sgl:SG1301"/>
<dbReference type="OrthoDB" id="9148544at2"/>
<evidence type="ECO:0000313" key="16">
    <source>
        <dbReference type="Proteomes" id="UP000245838"/>
    </source>
</evidence>
<dbReference type="GO" id="GO:0008564">
    <property type="term" value="F:protein-exporting ATPase activity"/>
    <property type="evidence" value="ECO:0007669"/>
    <property type="project" value="UniProtKB-EC"/>
</dbReference>
<feature type="domain" description="T3SS EscN ATPase C-terminal" evidence="12">
    <location>
        <begin position="366"/>
        <end position="435"/>
    </location>
</feature>
<dbReference type="InterPro" id="IPR040627">
    <property type="entry name" value="T3SS_ATPase_C"/>
</dbReference>
<dbReference type="GO" id="GO:0005737">
    <property type="term" value="C:cytoplasm"/>
    <property type="evidence" value="ECO:0007669"/>
    <property type="project" value="UniProtKB-SubCell"/>
</dbReference>
<dbReference type="HOGENOM" id="CLU_022398_5_1_6"/>
<dbReference type="GO" id="GO:0030257">
    <property type="term" value="C:type III protein secretion system complex"/>
    <property type="evidence" value="ECO:0007669"/>
    <property type="project" value="InterPro"/>
</dbReference>
<dbReference type="CDD" id="cd01136">
    <property type="entry name" value="ATPase_flagellum-secretory_path_III"/>
    <property type="match status" value="1"/>
</dbReference>
<dbReference type="Pfam" id="PF18269">
    <property type="entry name" value="T3SS_ATPase_C"/>
    <property type="match status" value="1"/>
</dbReference>
<dbReference type="PANTHER" id="PTHR15184:SF62">
    <property type="entry name" value="SPI-2 TYPE 3 SECRETION SYSTEM ATPASE"/>
    <property type="match status" value="1"/>
</dbReference>
<dbReference type="Gene3D" id="3.40.50.12240">
    <property type="match status" value="1"/>
</dbReference>
<evidence type="ECO:0000259" key="11">
    <source>
        <dbReference type="Pfam" id="PF02874"/>
    </source>
</evidence>
<dbReference type="InterPro" id="IPR004100">
    <property type="entry name" value="ATPase_F1/V1/A1_a/bsu_N"/>
</dbReference>
<dbReference type="PANTHER" id="PTHR15184">
    <property type="entry name" value="ATP SYNTHASE"/>
    <property type="match status" value="1"/>
</dbReference>
<dbReference type="InterPro" id="IPR005714">
    <property type="entry name" value="ATPase_T3SS_FliI/YscN"/>
</dbReference>
<evidence type="ECO:0000256" key="6">
    <source>
        <dbReference type="ARBA" id="ARBA00022927"/>
    </source>
</evidence>
<dbReference type="InterPro" id="IPR020003">
    <property type="entry name" value="ATPase_a/bsu_AS"/>
</dbReference>
<evidence type="ECO:0000256" key="1">
    <source>
        <dbReference type="ARBA" id="ARBA00004496"/>
    </source>
</evidence>
<protein>
    <submittedName>
        <fullName evidence="14">Putative ATP synthase YscN</fullName>
    </submittedName>
    <submittedName>
        <fullName evidence="13">Type III secretion ATP synthase</fullName>
    </submittedName>
</protein>
<dbReference type="eggNOG" id="COG1157">
    <property type="taxonomic scope" value="Bacteria"/>
</dbReference>
<reference evidence="13 15" key="1">
    <citation type="journal article" date="2006" name="Genome Res.">
        <title>Massive genome erosion and functional adaptations provide insights into the symbiotic lifestyle of Sodalis glossinidius in the tsetse host.</title>
        <authorList>
            <person name="Toh H."/>
            <person name="Weiss B.L."/>
            <person name="Perkin S.A.H."/>
            <person name="Yamashita A."/>
            <person name="Oshima K."/>
            <person name="Hattori M."/>
            <person name="Aksoy S."/>
        </authorList>
    </citation>
    <scope>NUCLEOTIDE SEQUENCE [LARGE SCALE GENOMIC DNA]</scope>
    <source>
        <strain evidence="13">Morsitans</strain>
        <strain evidence="15">morsitans</strain>
    </source>
</reference>
<dbReference type="Proteomes" id="UP000001932">
    <property type="component" value="Chromosome"/>
</dbReference>
<keyword evidence="7" id="KW-1278">Translocase</keyword>
<proteinExistence type="inferred from homology"/>
<comment type="subcellular location">
    <subcellularLocation>
        <location evidence="1">Cytoplasm</location>
    </subcellularLocation>
</comment>
<comment type="catalytic activity">
    <reaction evidence="9">
        <text>ATP + H2O + cellular proteinSide 1 = ADP + phosphate + cellular proteinSide 2.</text>
        <dbReference type="EC" id="7.4.2.8"/>
    </reaction>
</comment>
<evidence type="ECO:0000256" key="9">
    <source>
        <dbReference type="ARBA" id="ARBA00034006"/>
    </source>
</evidence>
<keyword evidence="5" id="KW-0067">ATP-binding</keyword>
<dbReference type="AlphaFoldDB" id="Q2NTE9"/>
<dbReference type="Pfam" id="PF02874">
    <property type="entry name" value="ATP-synt_ab_N"/>
    <property type="match status" value="1"/>
</dbReference>
<feature type="domain" description="ATPase F1/V1/A1 complex alpha/beta subunit N-terminal" evidence="11">
    <location>
        <begin position="58"/>
        <end position="92"/>
    </location>
</feature>
<comment type="similarity">
    <text evidence="8">Belongs to the ATPase alpha/beta chains family. T3SS ATPase subfamily.</text>
</comment>
<dbReference type="InterPro" id="IPR027417">
    <property type="entry name" value="P-loop_NTPase"/>
</dbReference>
<keyword evidence="4" id="KW-0547">Nucleotide-binding</keyword>
<dbReference type="RefSeq" id="WP_011411130.1">
    <property type="nucleotide sequence ID" value="NC_007712.1"/>
</dbReference>
<dbReference type="Proteomes" id="UP000245838">
    <property type="component" value="Chromosome sggmmb4_Chromosome"/>
</dbReference>
<accession>Q2NTE9</accession>
<dbReference type="EMBL" id="LN854557">
    <property type="protein sequence ID" value="CRL45297.1"/>
    <property type="molecule type" value="Genomic_DNA"/>
</dbReference>
<dbReference type="SUPFAM" id="SSF52540">
    <property type="entry name" value="P-loop containing nucleoside triphosphate hydrolases"/>
    <property type="match status" value="1"/>
</dbReference>
<evidence type="ECO:0000313" key="15">
    <source>
        <dbReference type="Proteomes" id="UP000001932"/>
    </source>
</evidence>
<sequence>MTCNSQRLASMLAQHLTPVDEPPDGYRLTGALLHIGATLLRARLPGAMMGEVCRLLPEGGLAEVVRIEGDDVLLSPYGPTEGLTYGQRVQPLRHRQRAPVGSALLGRVIDGLGRALDDMPDPQGPWRELDAPPPPPLTRQRIARPLLTGIRAIDALLTCGEGQRIGIFAAAGGGKSTLLSMLSACPDCDVTVLALIGERGREVREFLEQTLDDEARQRCVTIVATSDRPALERVCALSLATTVAEAFRDQGLRVLLLADSLTRYARAGREIALAAGETCVGSSYPPAVFAALPRLLERAGMGTVGSITAFYTVLVEGDDINEPLADEVRSLLDGHIILSRRLAESGHFPAIDVLASLSRIMPSIVGERHIVLVATLRQLLSVYRDVELLVRVGEYQRGDDPLADRAVDAYPAICAFLQQRENTPCDIDDLQQQLMRLTGNSC</sequence>
<name>Q2NTE9_SODGM</name>
<evidence type="ECO:0000313" key="13">
    <source>
        <dbReference type="EMBL" id="BAE74576.1"/>
    </source>
</evidence>
<dbReference type="GO" id="GO:0030254">
    <property type="term" value="P:protein secretion by the type III secretion system"/>
    <property type="evidence" value="ECO:0007669"/>
    <property type="project" value="InterPro"/>
</dbReference>
<dbReference type="NCBIfam" id="TIGR01026">
    <property type="entry name" value="fliI_yscN"/>
    <property type="match status" value="1"/>
</dbReference>
<reference evidence="14 16" key="2">
    <citation type="submission" date="2015-05" db="EMBL/GenBank/DDBJ databases">
        <authorList>
            <person name="Goodhead I."/>
        </authorList>
    </citation>
    <scope>NUCLEOTIDE SEQUENCE [LARGE SCALE GENOMIC DNA]</scope>
    <source>
        <strain evidence="14">B4</strain>
        <strain evidence="16">morsitans</strain>
    </source>
</reference>
<dbReference type="GO" id="GO:0005524">
    <property type="term" value="F:ATP binding"/>
    <property type="evidence" value="ECO:0007669"/>
    <property type="project" value="UniProtKB-KW"/>
</dbReference>
<dbReference type="GO" id="GO:0016887">
    <property type="term" value="F:ATP hydrolysis activity"/>
    <property type="evidence" value="ECO:0007669"/>
    <property type="project" value="InterPro"/>
</dbReference>
<evidence type="ECO:0000256" key="7">
    <source>
        <dbReference type="ARBA" id="ARBA00022967"/>
    </source>
</evidence>
<organism evidence="13 15">
    <name type="scientific">Sodalis glossinidius (strain morsitans)</name>
    <dbReference type="NCBI Taxonomy" id="343509"/>
    <lineage>
        <taxon>Bacteria</taxon>
        <taxon>Pseudomonadati</taxon>
        <taxon>Pseudomonadota</taxon>
        <taxon>Gammaproteobacteria</taxon>
        <taxon>Enterobacterales</taxon>
        <taxon>Bruguierivoracaceae</taxon>
        <taxon>Sodalis</taxon>
    </lineage>
</organism>
<evidence type="ECO:0000313" key="14">
    <source>
        <dbReference type="EMBL" id="CRL45297.1"/>
    </source>
</evidence>
<feature type="domain" description="ATPase F1/V1/A1 complex alpha/beta subunit nucleotide-binding" evidence="10">
    <location>
        <begin position="149"/>
        <end position="358"/>
    </location>
</feature>
<dbReference type="NCBIfam" id="NF005765">
    <property type="entry name" value="PRK07594.1"/>
    <property type="match status" value="1"/>
</dbReference>
<evidence type="ECO:0000256" key="8">
    <source>
        <dbReference type="ARBA" id="ARBA00024342"/>
    </source>
</evidence>
<evidence type="ECO:0000259" key="12">
    <source>
        <dbReference type="Pfam" id="PF18269"/>
    </source>
</evidence>